<name>A0A518BVZ9_9BACT</name>
<evidence type="ECO:0000313" key="1">
    <source>
        <dbReference type="EMBL" id="QDU71148.1"/>
    </source>
</evidence>
<gene>
    <name evidence="1" type="ORF">Pan265_09970</name>
</gene>
<dbReference type="Proteomes" id="UP000320386">
    <property type="component" value="Chromosome"/>
</dbReference>
<dbReference type="EMBL" id="CP036280">
    <property type="protein sequence ID" value="QDU71148.1"/>
    <property type="molecule type" value="Genomic_DNA"/>
</dbReference>
<proteinExistence type="predicted"/>
<evidence type="ECO:0008006" key="3">
    <source>
        <dbReference type="Google" id="ProtNLM"/>
    </source>
</evidence>
<keyword evidence="2" id="KW-1185">Reference proteome</keyword>
<dbReference type="AlphaFoldDB" id="A0A518BVZ9"/>
<reference evidence="1 2" key="1">
    <citation type="submission" date="2019-02" db="EMBL/GenBank/DDBJ databases">
        <title>Deep-cultivation of Planctomycetes and their phenomic and genomic characterization uncovers novel biology.</title>
        <authorList>
            <person name="Wiegand S."/>
            <person name="Jogler M."/>
            <person name="Boedeker C."/>
            <person name="Pinto D."/>
            <person name="Vollmers J."/>
            <person name="Rivas-Marin E."/>
            <person name="Kohn T."/>
            <person name="Peeters S.H."/>
            <person name="Heuer A."/>
            <person name="Rast P."/>
            <person name="Oberbeckmann S."/>
            <person name="Bunk B."/>
            <person name="Jeske O."/>
            <person name="Meyerdierks A."/>
            <person name="Storesund J.E."/>
            <person name="Kallscheuer N."/>
            <person name="Luecker S."/>
            <person name="Lage O.M."/>
            <person name="Pohl T."/>
            <person name="Merkel B.J."/>
            <person name="Hornburger P."/>
            <person name="Mueller R.-W."/>
            <person name="Bruemmer F."/>
            <person name="Labrenz M."/>
            <person name="Spormann A.M."/>
            <person name="Op den Camp H."/>
            <person name="Overmann J."/>
            <person name="Amann R."/>
            <person name="Jetten M.S.M."/>
            <person name="Mascher T."/>
            <person name="Medema M.H."/>
            <person name="Devos D.P."/>
            <person name="Kaster A.-K."/>
            <person name="Ovreas L."/>
            <person name="Rohde M."/>
            <person name="Galperin M.Y."/>
            <person name="Jogler C."/>
        </authorList>
    </citation>
    <scope>NUCLEOTIDE SEQUENCE [LARGE SCALE GENOMIC DNA]</scope>
    <source>
        <strain evidence="1 2">Pan265</strain>
    </source>
</reference>
<accession>A0A518BVZ9</accession>
<dbReference type="OrthoDB" id="263569at2"/>
<evidence type="ECO:0000313" key="2">
    <source>
        <dbReference type="Proteomes" id="UP000320386"/>
    </source>
</evidence>
<sequence>MSVSHKSQSTQMFRLMLYSRPLHPELFDLQARRMDHHGEYEIETWLIPGGHVVRFQIPDQHLTETVIDRGDHLPENGLVHALPCMGEKDYEMEQQDRLVYVTTVQSESLTENLYNATLKEMTDFAEETGSVSFDWKDAQGTECLSLVDSQKYRSEYHVQSYHLLGSTGVVLRTQSIFEIRD</sequence>
<dbReference type="KEGG" id="mcad:Pan265_09970"/>
<dbReference type="InterPro" id="IPR024486">
    <property type="entry name" value="DUF2617"/>
</dbReference>
<organism evidence="1 2">
    <name type="scientific">Mucisphaera calidilacus</name>
    <dbReference type="NCBI Taxonomy" id="2527982"/>
    <lineage>
        <taxon>Bacteria</taxon>
        <taxon>Pseudomonadati</taxon>
        <taxon>Planctomycetota</taxon>
        <taxon>Phycisphaerae</taxon>
        <taxon>Phycisphaerales</taxon>
        <taxon>Phycisphaeraceae</taxon>
        <taxon>Mucisphaera</taxon>
    </lineage>
</organism>
<dbReference type="Pfam" id="PF10936">
    <property type="entry name" value="DUF2617"/>
    <property type="match status" value="1"/>
</dbReference>
<protein>
    <recommendedName>
        <fullName evidence="3">DUF2617 domain-containing protein</fullName>
    </recommendedName>
</protein>